<dbReference type="Proteomes" id="UP001150238">
    <property type="component" value="Unassembled WGS sequence"/>
</dbReference>
<evidence type="ECO:0008006" key="3">
    <source>
        <dbReference type="Google" id="ProtNLM"/>
    </source>
</evidence>
<dbReference type="SUPFAM" id="SSF52047">
    <property type="entry name" value="RNI-like"/>
    <property type="match status" value="1"/>
</dbReference>
<protein>
    <recommendedName>
        <fullName evidence="3">F-box domain-containing protein</fullName>
    </recommendedName>
</protein>
<evidence type="ECO:0000313" key="2">
    <source>
        <dbReference type="Proteomes" id="UP001150238"/>
    </source>
</evidence>
<proteinExistence type="predicted"/>
<dbReference type="AlphaFoldDB" id="A0A9W9B428"/>
<comment type="caution">
    <text evidence="1">The sequence shown here is derived from an EMBL/GenBank/DDBJ whole genome shotgun (WGS) entry which is preliminary data.</text>
</comment>
<gene>
    <name evidence="1" type="ORF">C8J55DRAFT_568121</name>
</gene>
<name>A0A9W9B428_9AGAR</name>
<dbReference type="EMBL" id="JANVFS010000001">
    <property type="protein sequence ID" value="KAJ4495808.1"/>
    <property type="molecule type" value="Genomic_DNA"/>
</dbReference>
<organism evidence="1 2">
    <name type="scientific">Lentinula lateritia</name>
    <dbReference type="NCBI Taxonomy" id="40482"/>
    <lineage>
        <taxon>Eukaryota</taxon>
        <taxon>Fungi</taxon>
        <taxon>Dikarya</taxon>
        <taxon>Basidiomycota</taxon>
        <taxon>Agaricomycotina</taxon>
        <taxon>Agaricomycetes</taxon>
        <taxon>Agaricomycetidae</taxon>
        <taxon>Agaricales</taxon>
        <taxon>Marasmiineae</taxon>
        <taxon>Omphalotaceae</taxon>
        <taxon>Lentinula</taxon>
    </lineage>
</organism>
<dbReference type="InterPro" id="IPR032675">
    <property type="entry name" value="LRR_dom_sf"/>
</dbReference>
<reference evidence="1" key="2">
    <citation type="journal article" date="2023" name="Proc. Natl. Acad. Sci. U.S.A.">
        <title>A global phylogenomic analysis of the shiitake genus Lentinula.</title>
        <authorList>
            <person name="Sierra-Patev S."/>
            <person name="Min B."/>
            <person name="Naranjo-Ortiz M."/>
            <person name="Looney B."/>
            <person name="Konkel Z."/>
            <person name="Slot J.C."/>
            <person name="Sakamoto Y."/>
            <person name="Steenwyk J.L."/>
            <person name="Rokas A."/>
            <person name="Carro J."/>
            <person name="Camarero S."/>
            <person name="Ferreira P."/>
            <person name="Molpeceres G."/>
            <person name="Ruiz-Duenas F.J."/>
            <person name="Serrano A."/>
            <person name="Henrissat B."/>
            <person name="Drula E."/>
            <person name="Hughes K.W."/>
            <person name="Mata J.L."/>
            <person name="Ishikawa N.K."/>
            <person name="Vargas-Isla R."/>
            <person name="Ushijima S."/>
            <person name="Smith C.A."/>
            <person name="Donoghue J."/>
            <person name="Ahrendt S."/>
            <person name="Andreopoulos W."/>
            <person name="He G."/>
            <person name="LaButti K."/>
            <person name="Lipzen A."/>
            <person name="Ng V."/>
            <person name="Riley R."/>
            <person name="Sandor L."/>
            <person name="Barry K."/>
            <person name="Martinez A.T."/>
            <person name="Xiao Y."/>
            <person name="Gibbons J.G."/>
            <person name="Terashima K."/>
            <person name="Grigoriev I.V."/>
            <person name="Hibbett D."/>
        </authorList>
    </citation>
    <scope>NUCLEOTIDE SEQUENCE</scope>
    <source>
        <strain evidence="1">Sp2 HRB7682 ss15</strain>
    </source>
</reference>
<accession>A0A9W9B428</accession>
<reference evidence="1" key="1">
    <citation type="submission" date="2022-08" db="EMBL/GenBank/DDBJ databases">
        <authorList>
            <consortium name="DOE Joint Genome Institute"/>
            <person name="Min B."/>
            <person name="Riley R."/>
            <person name="Sierra-Patev S."/>
            <person name="Naranjo-Ortiz M."/>
            <person name="Looney B."/>
            <person name="Konkel Z."/>
            <person name="Slot J.C."/>
            <person name="Sakamoto Y."/>
            <person name="Steenwyk J.L."/>
            <person name="Rokas A."/>
            <person name="Carro J."/>
            <person name="Camarero S."/>
            <person name="Ferreira P."/>
            <person name="Molpeceres G."/>
            <person name="Ruiz-Duenas F.J."/>
            <person name="Serrano A."/>
            <person name="Henrissat B."/>
            <person name="Drula E."/>
            <person name="Hughes K.W."/>
            <person name="Mata J.L."/>
            <person name="Ishikawa N.K."/>
            <person name="Vargas-Isla R."/>
            <person name="Ushijima S."/>
            <person name="Smith C.A."/>
            <person name="Ahrendt S."/>
            <person name="Andreopoulos W."/>
            <person name="He G."/>
            <person name="Labutti K."/>
            <person name="Lipzen A."/>
            <person name="Ng V."/>
            <person name="Sandor L."/>
            <person name="Barry K."/>
            <person name="Martinez A.T."/>
            <person name="Xiao Y."/>
            <person name="Gibbons J.G."/>
            <person name="Terashima K."/>
            <person name="Hibbett D.S."/>
            <person name="Grigoriev I.V."/>
        </authorList>
    </citation>
    <scope>NUCLEOTIDE SEQUENCE</scope>
    <source>
        <strain evidence="1">Sp2 HRB7682 ss15</strain>
    </source>
</reference>
<evidence type="ECO:0000313" key="1">
    <source>
        <dbReference type="EMBL" id="KAJ4495808.1"/>
    </source>
</evidence>
<sequence>MVSFKFLDLPLDLLPVIFNQFSLPRHLRNICLVNKTFQHFATPKLYEQIYIHSWHKQGKERVILLFLSLSRYPHLAQHVRRLELRDFPKALTNSDGLDIIETVVRGLRNCVNLQSCTWTRDGSLDSGILQALQSCHSLQTLEINGHAEGIYDPELLIRLAGLQRLSLIMPSLSVISVLLPWLQGLRTPLRSLTIVCKTSPILTNAKLELLSPYLSRLEHFHLTGCSRVTQDGIKYVLSANEDGIVSLDLEGLSPKFDLSQFTLYCNKTNALRRLRSITLTVNQQTSLNTWMNEVAALLPATVPLETFQMYSSGAFIEQSPATEQLWSHLLNAHQGHLTRFSIHRMLISLKTIEDVCRRCTKLEQLFVVIEPSSLENLSSCLILAPNLRVIHINYPLETTQMGNIHILPESDAQKIVDRCGPNVVQFGCNTRVWQVGREVLLDQHNAPVGIRRRVMRYQGLDIPEAFLVVRT</sequence>
<dbReference type="Gene3D" id="3.80.10.10">
    <property type="entry name" value="Ribonuclease Inhibitor"/>
    <property type="match status" value="1"/>
</dbReference>